<feature type="domain" description="Aminotransferase class I/classII large" evidence="1">
    <location>
        <begin position="136"/>
        <end position="419"/>
    </location>
</feature>
<dbReference type="CDD" id="cd00609">
    <property type="entry name" value="AAT_like"/>
    <property type="match status" value="1"/>
</dbReference>
<keyword evidence="3" id="KW-1185">Reference proteome</keyword>
<dbReference type="InterPro" id="IPR015424">
    <property type="entry name" value="PyrdxlP-dep_Trfase"/>
</dbReference>
<dbReference type="GO" id="GO:0030170">
    <property type="term" value="F:pyridoxal phosphate binding"/>
    <property type="evidence" value="ECO:0007669"/>
    <property type="project" value="InterPro"/>
</dbReference>
<dbReference type="InterPro" id="IPR051446">
    <property type="entry name" value="HTH_trans_reg/aminotransferase"/>
</dbReference>
<protein>
    <submittedName>
        <fullName evidence="2">HTH-type transcriptional regulatory protein GabR</fullName>
    </submittedName>
</protein>
<evidence type="ECO:0000313" key="2">
    <source>
        <dbReference type="EMBL" id="CTQ31990.1"/>
    </source>
</evidence>
<dbReference type="PANTHER" id="PTHR46577:SF1">
    <property type="entry name" value="HTH-TYPE TRANSCRIPTIONAL REGULATORY PROTEIN GABR"/>
    <property type="match status" value="1"/>
</dbReference>
<dbReference type="Pfam" id="PF00155">
    <property type="entry name" value="Aminotran_1_2"/>
    <property type="match status" value="1"/>
</dbReference>
<dbReference type="Gene3D" id="3.40.640.10">
    <property type="entry name" value="Type I PLP-dependent aspartate aminotransferase-like (Major domain)"/>
    <property type="match status" value="1"/>
</dbReference>
<evidence type="ECO:0000259" key="1">
    <source>
        <dbReference type="Pfam" id="PF00155"/>
    </source>
</evidence>
<dbReference type="Proteomes" id="UP000048908">
    <property type="component" value="Unassembled WGS sequence"/>
</dbReference>
<dbReference type="EMBL" id="CXPG01000012">
    <property type="protein sequence ID" value="CTQ31990.1"/>
    <property type="molecule type" value="Genomic_DNA"/>
</dbReference>
<dbReference type="SUPFAM" id="SSF53383">
    <property type="entry name" value="PLP-dependent transferases"/>
    <property type="match status" value="1"/>
</dbReference>
<dbReference type="InterPro" id="IPR004839">
    <property type="entry name" value="Aminotransferase_I/II_large"/>
</dbReference>
<sequence>MTVTLAYQELVAQGYLNAKDRSAYVVAEVESDQLARSADASAKPAGTVDWSTFLAQPLRDRRAIRKRTDWRKFRYPFLYGQLDTRLFDRRAWRECLHQATGHRDFDDMAGDFVSADDPLLVTYIRTRTLPRRGISATSDEILVTVGAQNALWLVVELLSRGPTPLRAVCENPGYPDTIHALRWCGADVTTVEVDDNGLPPQDIPPGTRAVFVTPSHQSPTGVTMRTTRRKDLLQKAAREDFVIVEDDYDAEMSFLAAPGPALKSYDRAGRVLYVGSFSKVMFPGLRLGYLVGPAEIIAEARELASMILRHPPGHLQRAAAYFLSLGHYDRQIRNMRSTYAARQAALRAALAGTSLSIVETNVSGGSCLWVRGPDGLDSDRLARALIEDSVLIEPGGPFFHGSDGPTEWFRLGYSSIEQDRIAPGVALIEERIQAMMTRGIGH</sequence>
<dbReference type="STRING" id="282197.SAMN04488517_104245"/>
<name>A0A0M6XLC5_9RHOB</name>
<organism evidence="2 3">
    <name type="scientific">Jannaschia rubra</name>
    <dbReference type="NCBI Taxonomy" id="282197"/>
    <lineage>
        <taxon>Bacteria</taxon>
        <taxon>Pseudomonadati</taxon>
        <taxon>Pseudomonadota</taxon>
        <taxon>Alphaproteobacteria</taxon>
        <taxon>Rhodobacterales</taxon>
        <taxon>Roseobacteraceae</taxon>
        <taxon>Jannaschia</taxon>
    </lineage>
</organism>
<evidence type="ECO:0000313" key="3">
    <source>
        <dbReference type="Proteomes" id="UP000048908"/>
    </source>
</evidence>
<dbReference type="AlphaFoldDB" id="A0A0M6XLC5"/>
<dbReference type="PANTHER" id="PTHR46577">
    <property type="entry name" value="HTH-TYPE TRANSCRIPTIONAL REGULATORY PROTEIN GABR"/>
    <property type="match status" value="1"/>
</dbReference>
<dbReference type="InterPro" id="IPR015421">
    <property type="entry name" value="PyrdxlP-dep_Trfase_major"/>
</dbReference>
<proteinExistence type="predicted"/>
<accession>A0A0M6XLC5</accession>
<gene>
    <name evidence="2" type="primary">gabR_1</name>
    <name evidence="2" type="ORF">JAN5088_00749</name>
</gene>
<reference evidence="2 3" key="1">
    <citation type="submission" date="2015-07" db="EMBL/GenBank/DDBJ databases">
        <authorList>
            <person name="Noorani M."/>
        </authorList>
    </citation>
    <scope>NUCLEOTIDE SEQUENCE [LARGE SCALE GENOMIC DNA]</scope>
    <source>
        <strain evidence="2 3">CECT 5088</strain>
    </source>
</reference>